<dbReference type="FunFam" id="3.15.10.30:FF:000001">
    <property type="entry name" value="Takeout-like protein 1"/>
    <property type="match status" value="1"/>
</dbReference>
<evidence type="ECO:0000256" key="2">
    <source>
        <dbReference type="ARBA" id="ARBA00023108"/>
    </source>
</evidence>
<protein>
    <submittedName>
        <fullName evidence="5">Uncharacterized protein</fullName>
    </submittedName>
</protein>
<dbReference type="PANTHER" id="PTHR11008:SF32">
    <property type="entry name" value="CIRCADIAN CLOCK-CONTROLLED PROTEIN DAYWAKE-RELATED"/>
    <property type="match status" value="1"/>
</dbReference>
<dbReference type="GO" id="GO:0007623">
    <property type="term" value="P:circadian rhythm"/>
    <property type="evidence" value="ECO:0007669"/>
    <property type="project" value="UniProtKB-ARBA"/>
</dbReference>
<accession>A0AA38IVS6</accession>
<dbReference type="EMBL" id="JALNTZ010000001">
    <property type="protein sequence ID" value="KAJ3664502.1"/>
    <property type="molecule type" value="Genomic_DNA"/>
</dbReference>
<gene>
    <name evidence="5" type="ORF">Zmor_000062</name>
</gene>
<proteinExistence type="inferred from homology"/>
<feature type="chain" id="PRO_5041395468" evidence="4">
    <location>
        <begin position="17"/>
        <end position="239"/>
    </location>
</feature>
<dbReference type="Proteomes" id="UP001168821">
    <property type="component" value="Unassembled WGS sequence"/>
</dbReference>
<dbReference type="Pfam" id="PF06585">
    <property type="entry name" value="JHBP"/>
    <property type="match status" value="1"/>
</dbReference>
<keyword evidence="1 4" id="KW-0732">Signal</keyword>
<dbReference type="InterPro" id="IPR038606">
    <property type="entry name" value="To_sf"/>
</dbReference>
<dbReference type="PANTHER" id="PTHR11008">
    <property type="entry name" value="PROTEIN TAKEOUT-LIKE PROTEIN"/>
    <property type="match status" value="1"/>
</dbReference>
<name>A0AA38IVS6_9CUCU</name>
<dbReference type="Gene3D" id="3.15.10.30">
    <property type="entry name" value="Haemolymph juvenile hormone binding protein"/>
    <property type="match status" value="1"/>
</dbReference>
<dbReference type="AlphaFoldDB" id="A0AA38IVS6"/>
<sequence>MYWLLVLQIVVACALAQQKLPSYIKPCSTKSPDFLKCALASANEAIPHIVKGDKSLGIPKLDPLRLPLIEVEQNNFKLSLKDVQIFGMRNIKATALNLDPSQFDATFEIENLNLVGTHHTDGKVLVLTLQGEGPANMTGVGGTYRVTAAVTRYTKGGLEYLKLDKPKIDFTLKRAYFQMDNLIAGDQKLSSDINQILNDSWQDVLKDVGAPIKETVSAIIESIVPKILDKVPEKEIFPE</sequence>
<evidence type="ECO:0000256" key="3">
    <source>
        <dbReference type="ARBA" id="ARBA00060902"/>
    </source>
</evidence>
<organism evidence="5 6">
    <name type="scientific">Zophobas morio</name>
    <dbReference type="NCBI Taxonomy" id="2755281"/>
    <lineage>
        <taxon>Eukaryota</taxon>
        <taxon>Metazoa</taxon>
        <taxon>Ecdysozoa</taxon>
        <taxon>Arthropoda</taxon>
        <taxon>Hexapoda</taxon>
        <taxon>Insecta</taxon>
        <taxon>Pterygota</taxon>
        <taxon>Neoptera</taxon>
        <taxon>Endopterygota</taxon>
        <taxon>Coleoptera</taxon>
        <taxon>Polyphaga</taxon>
        <taxon>Cucujiformia</taxon>
        <taxon>Tenebrionidae</taxon>
        <taxon>Zophobas</taxon>
    </lineage>
</organism>
<comment type="similarity">
    <text evidence="3">Belongs to the TO family.</text>
</comment>
<evidence type="ECO:0000313" key="6">
    <source>
        <dbReference type="Proteomes" id="UP001168821"/>
    </source>
</evidence>
<keyword evidence="2" id="KW-0090">Biological rhythms</keyword>
<evidence type="ECO:0000313" key="5">
    <source>
        <dbReference type="EMBL" id="KAJ3664502.1"/>
    </source>
</evidence>
<dbReference type="GO" id="GO:0005615">
    <property type="term" value="C:extracellular space"/>
    <property type="evidence" value="ECO:0007669"/>
    <property type="project" value="TreeGrafter"/>
</dbReference>
<evidence type="ECO:0000256" key="1">
    <source>
        <dbReference type="ARBA" id="ARBA00022729"/>
    </source>
</evidence>
<keyword evidence="6" id="KW-1185">Reference proteome</keyword>
<reference evidence="5" key="1">
    <citation type="journal article" date="2023" name="G3 (Bethesda)">
        <title>Whole genome assemblies of Zophobas morio and Tenebrio molitor.</title>
        <authorList>
            <person name="Kaur S."/>
            <person name="Stinson S.A."/>
            <person name="diCenzo G.C."/>
        </authorList>
    </citation>
    <scope>NUCLEOTIDE SEQUENCE</scope>
    <source>
        <strain evidence="5">QUZm001</strain>
    </source>
</reference>
<comment type="caution">
    <text evidence="5">The sequence shown here is derived from an EMBL/GenBank/DDBJ whole genome shotgun (WGS) entry which is preliminary data.</text>
</comment>
<dbReference type="SMART" id="SM00700">
    <property type="entry name" value="JHBP"/>
    <property type="match status" value="1"/>
</dbReference>
<dbReference type="InterPro" id="IPR010562">
    <property type="entry name" value="Haemolymph_juvenile_hormone-bd"/>
</dbReference>
<feature type="signal peptide" evidence="4">
    <location>
        <begin position="1"/>
        <end position="16"/>
    </location>
</feature>
<evidence type="ECO:0000256" key="4">
    <source>
        <dbReference type="SAM" id="SignalP"/>
    </source>
</evidence>